<feature type="transmembrane region" description="Helical" evidence="2">
    <location>
        <begin position="83"/>
        <end position="102"/>
    </location>
</feature>
<organism evidence="4 5">
    <name type="scientific">Nocardia pseudobrasiliensis</name>
    <dbReference type="NCBI Taxonomy" id="45979"/>
    <lineage>
        <taxon>Bacteria</taxon>
        <taxon>Bacillati</taxon>
        <taxon>Actinomycetota</taxon>
        <taxon>Actinomycetes</taxon>
        <taxon>Mycobacteriales</taxon>
        <taxon>Nocardiaceae</taxon>
        <taxon>Nocardia</taxon>
    </lineage>
</organism>
<evidence type="ECO:0000259" key="3">
    <source>
        <dbReference type="Pfam" id="PF08044"/>
    </source>
</evidence>
<accession>A0A370IFI2</accession>
<dbReference type="InterPro" id="IPR012551">
    <property type="entry name" value="DUF1707_SHOCT-like"/>
</dbReference>
<feature type="region of interest" description="Disordered" evidence="1">
    <location>
        <begin position="136"/>
        <end position="164"/>
    </location>
</feature>
<evidence type="ECO:0000256" key="2">
    <source>
        <dbReference type="SAM" id="Phobius"/>
    </source>
</evidence>
<feature type="transmembrane region" description="Helical" evidence="2">
    <location>
        <begin position="108"/>
        <end position="128"/>
    </location>
</feature>
<sequence length="164" mass="17848">MDIASGTRVSDAERKQVADLLVRSVGEGRIDLAEYDGRLERVYSAATQEDLRAVVADLPKAPASARNSKAAPRIPVWQRIEGGAWLGVGLLNVLIWAAVSLGLGEFVYFWPIWVIGPWGAVLAFRVVAGWEARPCEPRAGRSRPAAPVRPPMPARPATWAKSRP</sequence>
<keyword evidence="2" id="KW-1133">Transmembrane helix</keyword>
<protein>
    <submittedName>
        <fullName evidence="4">Uncharacterized protein DUF1707</fullName>
    </submittedName>
</protein>
<dbReference type="EMBL" id="QQBC01000001">
    <property type="protein sequence ID" value="RDI69453.1"/>
    <property type="molecule type" value="Genomic_DNA"/>
</dbReference>
<keyword evidence="2" id="KW-0472">Membrane</keyword>
<reference evidence="4 5" key="1">
    <citation type="submission" date="2018-07" db="EMBL/GenBank/DDBJ databases">
        <title>Genomic Encyclopedia of Type Strains, Phase IV (KMG-IV): sequencing the most valuable type-strain genomes for metagenomic binning, comparative biology and taxonomic classification.</title>
        <authorList>
            <person name="Goeker M."/>
        </authorList>
    </citation>
    <scope>NUCLEOTIDE SEQUENCE [LARGE SCALE GENOMIC DNA]</scope>
    <source>
        <strain evidence="4 5">DSM 44290</strain>
    </source>
</reference>
<dbReference type="STRING" id="1210086.GCA_001613105_00846"/>
<dbReference type="RefSeq" id="WP_067991860.1">
    <property type="nucleotide sequence ID" value="NZ_QQBC01000001.1"/>
</dbReference>
<keyword evidence="2" id="KW-0812">Transmembrane</keyword>
<keyword evidence="5" id="KW-1185">Reference proteome</keyword>
<dbReference type="PANTHER" id="PTHR40763:SF4">
    <property type="entry name" value="DUF1707 DOMAIN-CONTAINING PROTEIN"/>
    <property type="match status" value="1"/>
</dbReference>
<feature type="domain" description="DUF1707" evidence="3">
    <location>
        <begin position="7"/>
        <end position="59"/>
    </location>
</feature>
<evidence type="ECO:0000313" key="4">
    <source>
        <dbReference type="EMBL" id="RDI69453.1"/>
    </source>
</evidence>
<evidence type="ECO:0000256" key="1">
    <source>
        <dbReference type="SAM" id="MobiDB-lite"/>
    </source>
</evidence>
<dbReference type="Pfam" id="PF08044">
    <property type="entry name" value="DUF1707"/>
    <property type="match status" value="1"/>
</dbReference>
<dbReference type="AlphaFoldDB" id="A0A370IFI2"/>
<dbReference type="PANTHER" id="PTHR40763">
    <property type="entry name" value="MEMBRANE PROTEIN-RELATED"/>
    <property type="match status" value="1"/>
</dbReference>
<dbReference type="Proteomes" id="UP000254869">
    <property type="component" value="Unassembled WGS sequence"/>
</dbReference>
<proteinExistence type="predicted"/>
<evidence type="ECO:0000313" key="5">
    <source>
        <dbReference type="Proteomes" id="UP000254869"/>
    </source>
</evidence>
<gene>
    <name evidence="4" type="ORF">DFR76_101994</name>
</gene>
<name>A0A370IFI2_9NOCA</name>
<comment type="caution">
    <text evidence="4">The sequence shown here is derived from an EMBL/GenBank/DDBJ whole genome shotgun (WGS) entry which is preliminary data.</text>
</comment>